<dbReference type="GO" id="GO:0022857">
    <property type="term" value="F:transmembrane transporter activity"/>
    <property type="evidence" value="ECO:0007669"/>
    <property type="project" value="InterPro"/>
</dbReference>
<dbReference type="OrthoDB" id="9782305at2"/>
<keyword evidence="4" id="KW-1003">Cell membrane</keyword>
<feature type="transmembrane region" description="Helical" evidence="8">
    <location>
        <begin position="309"/>
        <end position="326"/>
    </location>
</feature>
<name>A0A5P9QAP8_9MICO</name>
<feature type="transmembrane region" description="Helical" evidence="8">
    <location>
        <begin position="441"/>
        <end position="462"/>
    </location>
</feature>
<feature type="transmembrane region" description="Helical" evidence="8">
    <location>
        <begin position="494"/>
        <end position="513"/>
    </location>
</feature>
<feature type="transmembrane region" description="Helical" evidence="8">
    <location>
        <begin position="123"/>
        <end position="142"/>
    </location>
</feature>
<dbReference type="PANTHER" id="PTHR30472">
    <property type="entry name" value="FERRIC ENTEROBACTIN TRANSPORT SYSTEM PERMEASE PROTEIN"/>
    <property type="match status" value="1"/>
</dbReference>
<dbReference type="Proteomes" id="UP000326702">
    <property type="component" value="Chromosome"/>
</dbReference>
<dbReference type="InterPro" id="IPR037294">
    <property type="entry name" value="ABC_BtuC-like"/>
</dbReference>
<keyword evidence="6 8" id="KW-1133">Transmembrane helix</keyword>
<evidence type="ECO:0000256" key="3">
    <source>
        <dbReference type="ARBA" id="ARBA00022448"/>
    </source>
</evidence>
<evidence type="ECO:0000256" key="8">
    <source>
        <dbReference type="SAM" id="Phobius"/>
    </source>
</evidence>
<comment type="subcellular location">
    <subcellularLocation>
        <location evidence="1">Cell membrane</location>
        <topology evidence="1">Multi-pass membrane protein</topology>
    </subcellularLocation>
</comment>
<accession>A0A5P9QAP8</accession>
<keyword evidence="7 8" id="KW-0472">Membrane</keyword>
<evidence type="ECO:0000256" key="6">
    <source>
        <dbReference type="ARBA" id="ARBA00022989"/>
    </source>
</evidence>
<keyword evidence="3" id="KW-0813">Transport</keyword>
<dbReference type="KEGG" id="lxl:KDY119_01651"/>
<dbReference type="CDD" id="cd06550">
    <property type="entry name" value="TM_ABC_iron-siderophores_like"/>
    <property type="match status" value="2"/>
</dbReference>
<proteinExistence type="inferred from homology"/>
<feature type="transmembrane region" description="Helical" evidence="8">
    <location>
        <begin position="219"/>
        <end position="239"/>
    </location>
</feature>
<organism evidence="9 10">
    <name type="scientific">Luteimicrobium xylanilyticum</name>
    <dbReference type="NCBI Taxonomy" id="1133546"/>
    <lineage>
        <taxon>Bacteria</taxon>
        <taxon>Bacillati</taxon>
        <taxon>Actinomycetota</taxon>
        <taxon>Actinomycetes</taxon>
        <taxon>Micrococcales</taxon>
        <taxon>Luteimicrobium</taxon>
    </lineage>
</organism>
<feature type="transmembrane region" description="Helical" evidence="8">
    <location>
        <begin position="692"/>
        <end position="712"/>
    </location>
</feature>
<dbReference type="Pfam" id="PF01032">
    <property type="entry name" value="FecCD"/>
    <property type="match status" value="2"/>
</dbReference>
<dbReference type="EMBL" id="CP045529">
    <property type="protein sequence ID" value="QFU98142.1"/>
    <property type="molecule type" value="Genomic_DNA"/>
</dbReference>
<evidence type="ECO:0000256" key="2">
    <source>
        <dbReference type="ARBA" id="ARBA00007935"/>
    </source>
</evidence>
<evidence type="ECO:0000256" key="1">
    <source>
        <dbReference type="ARBA" id="ARBA00004651"/>
    </source>
</evidence>
<feature type="transmembrane region" description="Helical" evidence="8">
    <location>
        <begin position="534"/>
        <end position="559"/>
    </location>
</feature>
<dbReference type="PANTHER" id="PTHR30472:SF37">
    <property type="entry name" value="FE(3+) DICITRATE TRANSPORT SYSTEM PERMEASE PROTEIN FECD-RELATED"/>
    <property type="match status" value="1"/>
</dbReference>
<feature type="transmembrane region" description="Helical" evidence="8">
    <location>
        <begin position="385"/>
        <end position="408"/>
    </location>
</feature>
<sequence>MTTLERPPGRPDTAGLVSGAGPGGRSRVLGVAGVFVAGLLVLAVLSAWHLTQGTAHLGVGELLRAVWPWSADDGARDTAVAVLVASRVPRLLAGLLVGLALGVAGTVLQSVARNPLASPDTLAVNAGAYVSVVAVAAFGLALPFFANGLVAFVGGLAAAGLVLAVARGGAGGPTRLILAGSAVALALDALTTVLLMLFQEKTTGLFAWGAGTTVQSGTHQVALAAPIVGIGVAATLVLAHRLDVLGLGDDTATVLGVDVRRTRVVAIVLAVLLSAAAVTVTGPMGFVGLGAPVVARLVARRVPGLGRHLLLLPFAGLVGALVVVAADDVLRLVVPADVSISVPTGVVTTLFGASLLVWLARRLRDGGPAAASTARGAGGAVRSRAWVVGVAVVLVVALVVAFVAALLLGDRVVLLGDVTNWARGLSGDEVTFVLQQRWPRVLAALLGGGALALAGAIVQAVCRNPLAEPSLLGVTPGASVGAVAVVLLVPGVGIWPVMGAATLAALVTFALVYRLAAGRRSGKGGGRGLSSDRLVLIGVGVSAAAGAITTLIVLGASPWNTSLALTWLSGSTYGRTLDQLVPVAICLVVGLPLALAGARSLDLVALDEDVPRVLGVSLDRLRLGYLVLAAVLTAAAACAVGALGFVGLVAPHAARALVGARHRLVLPVAVGLGALLVSVADTVGRTVVAPSQLAAGLVTALVGAPYFVWLLWRTRAAR</sequence>
<dbReference type="SUPFAM" id="SSF81345">
    <property type="entry name" value="ABC transporter involved in vitamin B12 uptake, BtuC"/>
    <property type="match status" value="2"/>
</dbReference>
<dbReference type="AlphaFoldDB" id="A0A5P9QAP8"/>
<dbReference type="RefSeq" id="WP_153022178.1">
    <property type="nucleotide sequence ID" value="NZ_BAABIH010000027.1"/>
</dbReference>
<gene>
    <name evidence="9" type="ORF">KDY119_01651</name>
</gene>
<feature type="transmembrane region" description="Helical" evidence="8">
    <location>
        <begin position="264"/>
        <end position="297"/>
    </location>
</feature>
<evidence type="ECO:0000313" key="10">
    <source>
        <dbReference type="Proteomes" id="UP000326702"/>
    </source>
</evidence>
<protein>
    <submittedName>
        <fullName evidence="9">Vitamin B12 import system permease protein BtuC</fullName>
    </submittedName>
</protein>
<keyword evidence="5 8" id="KW-0812">Transmembrane</keyword>
<feature type="transmembrane region" description="Helical" evidence="8">
    <location>
        <begin position="149"/>
        <end position="170"/>
    </location>
</feature>
<reference evidence="9 10" key="1">
    <citation type="submission" date="2019-10" db="EMBL/GenBank/DDBJ databases">
        <title>Genome sequence of Luteimicrobium xylanilyticum HY-24.</title>
        <authorList>
            <person name="Kim D.Y."/>
            <person name="Park H.-Y."/>
        </authorList>
    </citation>
    <scope>NUCLEOTIDE SEQUENCE [LARGE SCALE GENOMIC DNA]</scope>
    <source>
        <strain evidence="9 10">HY-24</strain>
    </source>
</reference>
<feature type="transmembrane region" description="Helical" evidence="8">
    <location>
        <begin position="623"/>
        <end position="650"/>
    </location>
</feature>
<keyword evidence="10" id="KW-1185">Reference proteome</keyword>
<dbReference type="GO" id="GO:0005886">
    <property type="term" value="C:plasma membrane"/>
    <property type="evidence" value="ECO:0007669"/>
    <property type="project" value="UniProtKB-SubCell"/>
</dbReference>
<comment type="similarity">
    <text evidence="2">Belongs to the binding-protein-dependent transport system permease family. FecCD subfamily.</text>
</comment>
<evidence type="ECO:0000256" key="4">
    <source>
        <dbReference type="ARBA" id="ARBA00022475"/>
    </source>
</evidence>
<dbReference type="InterPro" id="IPR000522">
    <property type="entry name" value="ABC_transptr_permease_BtuC"/>
</dbReference>
<feature type="transmembrane region" description="Helical" evidence="8">
    <location>
        <begin position="176"/>
        <end position="198"/>
    </location>
</feature>
<dbReference type="GO" id="GO:0033214">
    <property type="term" value="P:siderophore-iron import into cell"/>
    <property type="evidence" value="ECO:0007669"/>
    <property type="project" value="TreeGrafter"/>
</dbReference>
<feature type="transmembrane region" description="Helical" evidence="8">
    <location>
        <begin position="338"/>
        <end position="359"/>
    </location>
</feature>
<evidence type="ECO:0000256" key="7">
    <source>
        <dbReference type="ARBA" id="ARBA00023136"/>
    </source>
</evidence>
<evidence type="ECO:0000313" key="9">
    <source>
        <dbReference type="EMBL" id="QFU98142.1"/>
    </source>
</evidence>
<dbReference type="NCBIfam" id="NF007867">
    <property type="entry name" value="PRK10577.1-3"/>
    <property type="match status" value="1"/>
</dbReference>
<feature type="transmembrane region" description="Helical" evidence="8">
    <location>
        <begin position="662"/>
        <end position="680"/>
    </location>
</feature>
<dbReference type="Gene3D" id="1.10.3470.10">
    <property type="entry name" value="ABC transporter involved in vitamin B12 uptake, BtuC"/>
    <property type="match status" value="2"/>
</dbReference>
<evidence type="ECO:0000256" key="5">
    <source>
        <dbReference type="ARBA" id="ARBA00022692"/>
    </source>
</evidence>
<feature type="transmembrane region" description="Helical" evidence="8">
    <location>
        <begin position="91"/>
        <end position="111"/>
    </location>
</feature>
<feature type="transmembrane region" description="Helical" evidence="8">
    <location>
        <begin position="28"/>
        <end position="48"/>
    </location>
</feature>